<dbReference type="Gene3D" id="3.50.50.60">
    <property type="entry name" value="FAD/NAD(P)-binding domain"/>
    <property type="match status" value="1"/>
</dbReference>
<dbReference type="OrthoDB" id="9446342at2759"/>
<dbReference type="PRINTS" id="PR00891">
    <property type="entry name" value="RABGDIREP"/>
</dbReference>
<protein>
    <submittedName>
        <fullName evidence="2">Rab-GDP dissociation inhibitor</fullName>
    </submittedName>
</protein>
<organism evidence="2 3">
    <name type="scientific">Gregarina niphandrodes</name>
    <name type="common">Septate eugregarine</name>
    <dbReference type="NCBI Taxonomy" id="110365"/>
    <lineage>
        <taxon>Eukaryota</taxon>
        <taxon>Sar</taxon>
        <taxon>Alveolata</taxon>
        <taxon>Apicomplexa</taxon>
        <taxon>Conoidasida</taxon>
        <taxon>Gregarinasina</taxon>
        <taxon>Eugregarinorida</taxon>
        <taxon>Gregarinidae</taxon>
        <taxon>Gregarina</taxon>
    </lineage>
</organism>
<dbReference type="GO" id="GO:0016192">
    <property type="term" value="P:vesicle-mediated transport"/>
    <property type="evidence" value="ECO:0007669"/>
    <property type="project" value="TreeGrafter"/>
</dbReference>
<reference evidence="2" key="1">
    <citation type="submission" date="2013-12" db="EMBL/GenBank/DDBJ databases">
        <authorList>
            <person name="Omoto C.K."/>
            <person name="Sibley D."/>
            <person name="Venepally P."/>
            <person name="Hadjithomas M."/>
            <person name="Karamycheva S."/>
            <person name="Brunk B."/>
            <person name="Roos D."/>
            <person name="Caler E."/>
            <person name="Lorenzi H."/>
        </authorList>
    </citation>
    <scope>NUCLEOTIDE SEQUENCE</scope>
</reference>
<comment type="caution">
    <text evidence="2">The sequence shown here is derived from an EMBL/GenBank/DDBJ whole genome shotgun (WGS) entry which is preliminary data.</text>
</comment>
<evidence type="ECO:0000256" key="1">
    <source>
        <dbReference type="ARBA" id="ARBA00005593"/>
    </source>
</evidence>
<dbReference type="InterPro" id="IPR036188">
    <property type="entry name" value="FAD/NAD-bd_sf"/>
</dbReference>
<dbReference type="InterPro" id="IPR018203">
    <property type="entry name" value="GDP_dissociation_inhibitor"/>
</dbReference>
<sequence length="539" mass="60178">MDQDYDVVVCGTGFQECILSGLLSVNGSKVLHVDRNNYYGGESASLNLSNLFKKFEGNSSISSVDAGSGDKLCDGGDKLCDRNNETAPVSWGSNRDWNVDLIPKFIMADGKLVKILIKTRVKDYLEFQVIDGCYVYQHQKGGWLSSEKFIHKVPATESEAFGSALIPMAEKLRGKQFFSFISTWNKDDEKSWQGLHPTKCTMSDVYKHFGVSETTKEFVGHSIALHTSDDYLLKPMQDTMSKIKLYLSSLFRYGYSPFIYPMYGLGTLPEGFSRLSAVYGGIYMLNTELEKILLGPEGQVIGAILSLNQHQESTSQGGNASQGGNVKQGERFMVKCKKIICDPSYCLAIRPENVIVIDNDHTNITLEEIDKMTPSPIANKFAMNIRNKVVCKDKIIRVINILNQPIPNTNNKKSCQIILPQKQLLRGTDIYIAMISATHGICKQGKYIALVSANIETNNPTKELEPAFKILGSIEKQFTNISNRYVATDDGSNDHIYVTDSYDATSHFETATENVLKIWKNMMGEELDLTIVPSEQQED</sequence>
<dbReference type="FunFam" id="1.10.405.10:FF:000011">
    <property type="entry name" value="Rab GDP dissociation inhibitor"/>
    <property type="match status" value="1"/>
</dbReference>
<dbReference type="RefSeq" id="XP_011131290.1">
    <property type="nucleotide sequence ID" value="XM_011132988.1"/>
</dbReference>
<gene>
    <name evidence="2" type="ORF">GNI_104270</name>
</gene>
<dbReference type="Gene3D" id="1.10.405.10">
    <property type="entry name" value="Guanine Nucleotide Dissociation Inhibitor, domain 1"/>
    <property type="match status" value="1"/>
</dbReference>
<dbReference type="GO" id="GO:0005093">
    <property type="term" value="F:Rab GDP-dissociation inhibitor activity"/>
    <property type="evidence" value="ECO:0007669"/>
    <property type="project" value="TreeGrafter"/>
</dbReference>
<dbReference type="PANTHER" id="PTHR11787:SF8">
    <property type="entry name" value="RAB GDP DISSOCIATION INHIBITOR"/>
    <property type="match status" value="1"/>
</dbReference>
<dbReference type="Proteomes" id="UP000019763">
    <property type="component" value="Unassembled WGS sequence"/>
</dbReference>
<evidence type="ECO:0000313" key="2">
    <source>
        <dbReference type="EMBL" id="EZG56361.1"/>
    </source>
</evidence>
<dbReference type="GO" id="GO:0005737">
    <property type="term" value="C:cytoplasm"/>
    <property type="evidence" value="ECO:0007669"/>
    <property type="project" value="TreeGrafter"/>
</dbReference>
<dbReference type="VEuPathDB" id="CryptoDB:GNI_104270"/>
<dbReference type="AlphaFoldDB" id="A0A023B476"/>
<dbReference type="PANTHER" id="PTHR11787">
    <property type="entry name" value="RAB GDP-DISSOCIATION INHIBITOR"/>
    <property type="match status" value="1"/>
</dbReference>
<comment type="similarity">
    <text evidence="1">Belongs to the Rab GDI family.</text>
</comment>
<evidence type="ECO:0000313" key="3">
    <source>
        <dbReference type="Proteomes" id="UP000019763"/>
    </source>
</evidence>
<dbReference type="Pfam" id="PF00996">
    <property type="entry name" value="GDI"/>
    <property type="match status" value="3"/>
</dbReference>
<dbReference type="EMBL" id="AFNH02000778">
    <property type="protein sequence ID" value="EZG56361.1"/>
    <property type="molecule type" value="Genomic_DNA"/>
</dbReference>
<dbReference type="SUPFAM" id="SSF51905">
    <property type="entry name" value="FAD/NAD(P)-binding domain"/>
    <property type="match status" value="2"/>
</dbReference>
<dbReference type="GO" id="GO:0007264">
    <property type="term" value="P:small GTPase-mediated signal transduction"/>
    <property type="evidence" value="ECO:0007669"/>
    <property type="project" value="InterPro"/>
</dbReference>
<name>A0A023B476_GRENI</name>
<accession>A0A023B476</accession>
<dbReference type="GeneID" id="22913710"/>
<dbReference type="SUPFAM" id="SSF54373">
    <property type="entry name" value="FAD-linked reductases, C-terminal domain"/>
    <property type="match status" value="1"/>
</dbReference>
<keyword evidence="3" id="KW-1185">Reference proteome</keyword>
<dbReference type="OMA" id="FETKAKM"/>
<dbReference type="Gene3D" id="3.30.519.10">
    <property type="entry name" value="Guanine Nucleotide Dissociation Inhibitor, domain 2"/>
    <property type="match status" value="1"/>
</dbReference>
<proteinExistence type="inferred from homology"/>
<dbReference type="eggNOG" id="KOG1439">
    <property type="taxonomic scope" value="Eukaryota"/>
</dbReference>